<sequence>MNKQVEEAENWLLEDEFEPVEGRLSAVEI</sequence>
<dbReference type="AlphaFoldDB" id="A0A5A5R4B5"/>
<gene>
    <name evidence="1" type="ORF">MiYa_02194</name>
</gene>
<evidence type="ECO:0000313" key="1">
    <source>
        <dbReference type="EMBL" id="GCA70660.1"/>
    </source>
</evidence>
<evidence type="ECO:0000313" key="2">
    <source>
        <dbReference type="Proteomes" id="UP000323569"/>
    </source>
</evidence>
<name>A0A5A5R4B5_MICAE</name>
<proteinExistence type="predicted"/>
<organism evidence="1 2">
    <name type="scientific">Microcystis aeruginosa NIES-2519</name>
    <dbReference type="NCBI Taxonomy" id="2303981"/>
    <lineage>
        <taxon>Bacteria</taxon>
        <taxon>Bacillati</taxon>
        <taxon>Cyanobacteriota</taxon>
        <taxon>Cyanophyceae</taxon>
        <taxon>Oscillatoriophycideae</taxon>
        <taxon>Chroococcales</taxon>
        <taxon>Microcystaceae</taxon>
        <taxon>Microcystis</taxon>
    </lineage>
</organism>
<protein>
    <submittedName>
        <fullName evidence="1">Uncharacterized protein</fullName>
    </submittedName>
</protein>
<reference evidence="1 2" key="1">
    <citation type="submission" date="2018-09" db="EMBL/GenBank/DDBJ databases">
        <title>Evolutionary history of phycoerythrin pigmentation in the water bloom-forming cyanobacterium Microcystis aeruginosa.</title>
        <authorList>
            <person name="Tanabe Y."/>
            <person name="Tanabe Y."/>
            <person name="Yamaguchi H."/>
        </authorList>
    </citation>
    <scope>NUCLEOTIDE SEQUENCE [LARGE SCALE GENOMIC DNA]</scope>
    <source>
        <strain evidence="1 2">NIES-2519</strain>
    </source>
</reference>
<comment type="caution">
    <text evidence="1">The sequence shown here is derived from an EMBL/GenBank/DDBJ whole genome shotgun (WGS) entry which is preliminary data.</text>
</comment>
<dbReference type="Proteomes" id="UP000323569">
    <property type="component" value="Unassembled WGS sequence"/>
</dbReference>
<accession>A0A5A5R4B5</accession>
<dbReference type="EMBL" id="BHVO01000032">
    <property type="protein sequence ID" value="GCA70660.1"/>
    <property type="molecule type" value="Genomic_DNA"/>
</dbReference>